<organism evidence="5 6">
    <name type="scientific">Skeletonema marinoi</name>
    <dbReference type="NCBI Taxonomy" id="267567"/>
    <lineage>
        <taxon>Eukaryota</taxon>
        <taxon>Sar</taxon>
        <taxon>Stramenopiles</taxon>
        <taxon>Ochrophyta</taxon>
        <taxon>Bacillariophyta</taxon>
        <taxon>Coscinodiscophyceae</taxon>
        <taxon>Thalassiosirophycidae</taxon>
        <taxon>Thalassiosirales</taxon>
        <taxon>Skeletonemataceae</taxon>
        <taxon>Skeletonema</taxon>
        <taxon>Skeletonema marinoi-dohrnii complex</taxon>
    </lineage>
</organism>
<reference evidence="5" key="1">
    <citation type="submission" date="2023-06" db="EMBL/GenBank/DDBJ databases">
        <title>Survivors Of The Sea: Transcriptome response of Skeletonema marinoi to long-term dormancy.</title>
        <authorList>
            <person name="Pinder M.I.M."/>
            <person name="Kourtchenko O."/>
            <person name="Robertson E.K."/>
            <person name="Larsson T."/>
            <person name="Maumus F."/>
            <person name="Osuna-Cruz C.M."/>
            <person name="Vancaester E."/>
            <person name="Stenow R."/>
            <person name="Vandepoele K."/>
            <person name="Ploug H."/>
            <person name="Bruchert V."/>
            <person name="Godhe A."/>
            <person name="Topel M."/>
        </authorList>
    </citation>
    <scope>NUCLEOTIDE SEQUENCE</scope>
    <source>
        <strain evidence="5">R05AC</strain>
    </source>
</reference>
<feature type="chain" id="PRO_5042195762" description="N-acetyltransferase domain-containing protein" evidence="3">
    <location>
        <begin position="25"/>
        <end position="188"/>
    </location>
</feature>
<dbReference type="PROSITE" id="PS51186">
    <property type="entry name" value="GNAT"/>
    <property type="match status" value="1"/>
</dbReference>
<dbReference type="GO" id="GO:0016747">
    <property type="term" value="F:acyltransferase activity, transferring groups other than amino-acyl groups"/>
    <property type="evidence" value="ECO:0007669"/>
    <property type="project" value="InterPro"/>
</dbReference>
<feature type="domain" description="N-acetyltransferase" evidence="4">
    <location>
        <begin position="34"/>
        <end position="188"/>
    </location>
</feature>
<dbReference type="AlphaFoldDB" id="A0AAD8XVQ7"/>
<evidence type="ECO:0000256" key="3">
    <source>
        <dbReference type="SAM" id="SignalP"/>
    </source>
</evidence>
<dbReference type="Pfam" id="PF00583">
    <property type="entry name" value="Acetyltransf_1"/>
    <property type="match status" value="1"/>
</dbReference>
<dbReference type="CDD" id="cd04301">
    <property type="entry name" value="NAT_SF"/>
    <property type="match status" value="1"/>
</dbReference>
<dbReference type="PANTHER" id="PTHR43877:SF2">
    <property type="entry name" value="AMINOALKYLPHOSPHONATE N-ACETYLTRANSFERASE-RELATED"/>
    <property type="match status" value="1"/>
</dbReference>
<dbReference type="InterPro" id="IPR050832">
    <property type="entry name" value="Bact_Acetyltransf"/>
</dbReference>
<name>A0AAD8XVQ7_9STRA</name>
<dbReference type="InterPro" id="IPR000182">
    <property type="entry name" value="GNAT_dom"/>
</dbReference>
<accession>A0AAD8XVQ7</accession>
<evidence type="ECO:0000313" key="6">
    <source>
        <dbReference type="Proteomes" id="UP001224775"/>
    </source>
</evidence>
<protein>
    <recommendedName>
        <fullName evidence="4">N-acetyltransferase domain-containing protein</fullName>
    </recommendedName>
</protein>
<proteinExistence type="predicted"/>
<gene>
    <name evidence="5" type="ORF">QTG54_014627</name>
</gene>
<evidence type="ECO:0000259" key="4">
    <source>
        <dbReference type="PROSITE" id="PS51186"/>
    </source>
</evidence>
<dbReference type="Proteomes" id="UP001224775">
    <property type="component" value="Unassembled WGS sequence"/>
</dbReference>
<keyword evidence="6" id="KW-1185">Reference proteome</keyword>
<keyword evidence="3" id="KW-0732">Signal</keyword>
<evidence type="ECO:0000256" key="1">
    <source>
        <dbReference type="ARBA" id="ARBA00022679"/>
    </source>
</evidence>
<dbReference type="EMBL" id="JATAAI010000037">
    <property type="protein sequence ID" value="KAK1734754.1"/>
    <property type="molecule type" value="Genomic_DNA"/>
</dbReference>
<keyword evidence="1" id="KW-0808">Transferase</keyword>
<dbReference type="SUPFAM" id="SSF55729">
    <property type="entry name" value="Acyl-CoA N-acyltransferases (Nat)"/>
    <property type="match status" value="1"/>
</dbReference>
<evidence type="ECO:0000313" key="5">
    <source>
        <dbReference type="EMBL" id="KAK1734754.1"/>
    </source>
</evidence>
<feature type="signal peptide" evidence="3">
    <location>
        <begin position="1"/>
        <end position="24"/>
    </location>
</feature>
<dbReference type="Gene3D" id="3.40.630.30">
    <property type="match status" value="1"/>
</dbReference>
<evidence type="ECO:0000256" key="2">
    <source>
        <dbReference type="ARBA" id="ARBA00023315"/>
    </source>
</evidence>
<sequence length="188" mass="20159">MTPSNTLLLLLSIVAAFLSVPCSSFGSGTATSVATIRVADISKDLSAIQECRRSAYANEGKDVSTLLSAAKSFCNADQIQKPGYICVIAQAKDGTVLGTADLNTRAKIVNNVYVREEARKQGLAQLMMEAVEDSLSDKLPTTLKLTVQSKNIPAISLYKKLGFEAPGVYGFLDATPFDFLIEMEKKLG</sequence>
<keyword evidence="2" id="KW-0012">Acyltransferase</keyword>
<dbReference type="InterPro" id="IPR016181">
    <property type="entry name" value="Acyl_CoA_acyltransferase"/>
</dbReference>
<comment type="caution">
    <text evidence="5">The sequence shown here is derived from an EMBL/GenBank/DDBJ whole genome shotgun (WGS) entry which is preliminary data.</text>
</comment>
<dbReference type="PANTHER" id="PTHR43877">
    <property type="entry name" value="AMINOALKYLPHOSPHONATE N-ACETYLTRANSFERASE-RELATED-RELATED"/>
    <property type="match status" value="1"/>
</dbReference>